<keyword evidence="3" id="KW-1185">Reference proteome</keyword>
<feature type="signal peptide" evidence="1">
    <location>
        <begin position="1"/>
        <end position="25"/>
    </location>
</feature>
<evidence type="ECO:0000256" key="1">
    <source>
        <dbReference type="SAM" id="SignalP"/>
    </source>
</evidence>
<evidence type="ECO:0008006" key="4">
    <source>
        <dbReference type="Google" id="ProtNLM"/>
    </source>
</evidence>
<reference evidence="2 3" key="1">
    <citation type="submission" date="2020-08" db="EMBL/GenBank/DDBJ databases">
        <title>Genome public.</title>
        <authorList>
            <person name="Liu C."/>
            <person name="Sun Q."/>
        </authorList>
    </citation>
    <scope>NUCLEOTIDE SEQUENCE [LARGE SCALE GENOMIC DNA]</scope>
    <source>
        <strain evidence="2 3">NSJ-27</strain>
    </source>
</reference>
<comment type="caution">
    <text evidence="2">The sequence shown here is derived from an EMBL/GenBank/DDBJ whole genome shotgun (WGS) entry which is preliminary data.</text>
</comment>
<organism evidence="2 3">
    <name type="scientific">Clostridium facile</name>
    <dbReference type="NCBI Taxonomy" id="2763035"/>
    <lineage>
        <taxon>Bacteria</taxon>
        <taxon>Bacillati</taxon>
        <taxon>Bacillota</taxon>
        <taxon>Clostridia</taxon>
        <taxon>Eubacteriales</taxon>
        <taxon>Clostridiaceae</taxon>
        <taxon>Clostridium</taxon>
    </lineage>
</organism>
<name>A0ABR7IP90_9CLOT</name>
<keyword evidence="1" id="KW-0732">Signal</keyword>
<dbReference type="RefSeq" id="WP_186996105.1">
    <property type="nucleotide sequence ID" value="NZ_JACOQK010000001.1"/>
</dbReference>
<proteinExistence type="predicted"/>
<dbReference type="PROSITE" id="PS51257">
    <property type="entry name" value="PROKAR_LIPOPROTEIN"/>
    <property type="match status" value="1"/>
</dbReference>
<accession>A0ABR7IP90</accession>
<feature type="chain" id="PRO_5046934214" description="Lipoprotein" evidence="1">
    <location>
        <begin position="26"/>
        <end position="195"/>
    </location>
</feature>
<protein>
    <recommendedName>
        <fullName evidence="4">Lipoprotein</fullName>
    </recommendedName>
</protein>
<dbReference type="Proteomes" id="UP000649151">
    <property type="component" value="Unassembled WGS sequence"/>
</dbReference>
<dbReference type="EMBL" id="JACOQK010000001">
    <property type="protein sequence ID" value="MBC5786932.1"/>
    <property type="molecule type" value="Genomic_DNA"/>
</dbReference>
<gene>
    <name evidence="2" type="ORF">H8Z77_02695</name>
</gene>
<sequence length="195" mass="21862">MKKNFLYIVAALLICGGLLCGCGKATQVESSSLPASSQVSSQEEETVQTYQLYNKLEYEFPSSWEQSIPSYELNNLIATDGFYRMTGNSSDGFKNAASISISFYQEDEPDYFQFHLDFSVEQFEYERYPDTTIGGKPAAHLVRKKTDGQIDHEYALDFGNGVYCSIFVSLQPAYDPTGEVAKEIEMILDKIKVIG</sequence>
<evidence type="ECO:0000313" key="2">
    <source>
        <dbReference type="EMBL" id="MBC5786932.1"/>
    </source>
</evidence>
<evidence type="ECO:0000313" key="3">
    <source>
        <dbReference type="Proteomes" id="UP000649151"/>
    </source>
</evidence>